<comment type="caution">
    <text evidence="1">The sequence shown here is derived from an EMBL/GenBank/DDBJ whole genome shotgun (WGS) entry which is preliminary data.</text>
</comment>
<keyword evidence="2" id="KW-1185">Reference proteome</keyword>
<gene>
    <name evidence="1" type="ORF">D9613_010890</name>
</gene>
<protein>
    <recommendedName>
        <fullName evidence="3">F-box domain-containing protein</fullName>
    </recommendedName>
</protein>
<dbReference type="EMBL" id="JAACJL010000046">
    <property type="protein sequence ID" value="KAF4612969.1"/>
    <property type="molecule type" value="Genomic_DNA"/>
</dbReference>
<proteinExistence type="predicted"/>
<name>A0A8H4QL98_9AGAR</name>
<dbReference type="AlphaFoldDB" id="A0A8H4QL98"/>
<organism evidence="1 2">
    <name type="scientific">Agrocybe pediades</name>
    <dbReference type="NCBI Taxonomy" id="84607"/>
    <lineage>
        <taxon>Eukaryota</taxon>
        <taxon>Fungi</taxon>
        <taxon>Dikarya</taxon>
        <taxon>Basidiomycota</taxon>
        <taxon>Agaricomycotina</taxon>
        <taxon>Agaricomycetes</taxon>
        <taxon>Agaricomycetidae</taxon>
        <taxon>Agaricales</taxon>
        <taxon>Agaricineae</taxon>
        <taxon>Strophariaceae</taxon>
        <taxon>Agrocybe</taxon>
    </lineage>
</organism>
<accession>A0A8H4QL98</accession>
<dbReference type="Gene3D" id="1.20.1280.50">
    <property type="match status" value="1"/>
</dbReference>
<evidence type="ECO:0000313" key="2">
    <source>
        <dbReference type="Proteomes" id="UP000521872"/>
    </source>
</evidence>
<dbReference type="Proteomes" id="UP000521872">
    <property type="component" value="Unassembled WGS sequence"/>
</dbReference>
<dbReference type="InterPro" id="IPR036047">
    <property type="entry name" value="F-box-like_dom_sf"/>
</dbReference>
<sequence>MHTPISTLHDELLWAIFTESAEFPDILTPADERPIITVRHCSQVSQQWRRILLSSPSIWARMIDLDFLGQRSGDWRAEVVSRAGQAPLWVYGLMRRRMVSFFLPLLQNNWYRVEAIGLADDLSSLSLQDRQAMWDCLKKPAPSLRRFIFQLCEEDVDLPNPLFGHDAPVLQDLHFASPVYKIEPIAPWAHNISGISFSTAFSTSEVLEGLKHMPQLDFVNISVEETAHPIDSAAIIHLPHLQLLQVRGDMLCVAIILSSITSSRDCCLCVWISAERGLPFDKAEYEQYERASIKFIIPYFSLHPPSIVNVRYSLSGNCVNLVHGAPANKLRFDIPVAAQSIQSSTILKVLKEIDGLSNVKELRLGLWMDYSALRNPDLVSALDVFSSITTLTTIDHVLECFLNHVSFINECLPNLNILSILPYTPRPKPEDPAHHRFLRRRKAIGLPISVLEIHLKPLYDVDYLEEHSGLVVRGFYSDQCLGEYRCGEGHPEELRFATKKERPGLLRN</sequence>
<reference evidence="1 2" key="1">
    <citation type="submission" date="2019-12" db="EMBL/GenBank/DDBJ databases">
        <authorList>
            <person name="Floudas D."/>
            <person name="Bentzer J."/>
            <person name="Ahren D."/>
            <person name="Johansson T."/>
            <person name="Persson P."/>
            <person name="Tunlid A."/>
        </authorList>
    </citation>
    <scope>NUCLEOTIDE SEQUENCE [LARGE SCALE GENOMIC DNA]</scope>
    <source>
        <strain evidence="1 2">CBS 102.39</strain>
    </source>
</reference>
<dbReference type="SUPFAM" id="SSF81383">
    <property type="entry name" value="F-box domain"/>
    <property type="match status" value="1"/>
</dbReference>
<evidence type="ECO:0008006" key="3">
    <source>
        <dbReference type="Google" id="ProtNLM"/>
    </source>
</evidence>
<evidence type="ECO:0000313" key="1">
    <source>
        <dbReference type="EMBL" id="KAF4612969.1"/>
    </source>
</evidence>